<comment type="subcellular location">
    <subcellularLocation>
        <location evidence="2">Mitochondrion</location>
    </subcellularLocation>
    <subcellularLocation>
        <location evidence="1">Nucleus</location>
    </subcellularLocation>
</comment>
<proteinExistence type="evidence at transcript level"/>
<keyword evidence="9" id="KW-0496">Mitochondrion</keyword>
<dbReference type="GO" id="GO:0005739">
    <property type="term" value="C:mitochondrion"/>
    <property type="evidence" value="ECO:0007669"/>
    <property type="project" value="UniProtKB-SubCell"/>
</dbReference>
<evidence type="ECO:0000256" key="9">
    <source>
        <dbReference type="ARBA" id="ARBA00023128"/>
    </source>
</evidence>
<protein>
    <recommendedName>
        <fullName evidence="12">Leucine-rich PPR motif-containing protein, mitochondrial</fullName>
    </recommendedName>
</protein>
<keyword evidence="3" id="KW-0813">Transport</keyword>
<keyword evidence="5" id="KW-0694">RNA-binding</keyword>
<dbReference type="EMBL" id="MN923252">
    <property type="protein sequence ID" value="QIS93427.1"/>
    <property type="molecule type" value="mRNA"/>
</dbReference>
<feature type="repeat" description="PPR" evidence="13">
    <location>
        <begin position="193"/>
        <end position="227"/>
    </location>
</feature>
<dbReference type="PANTHER" id="PTHR46669:SF1">
    <property type="entry name" value="LEUCINE-RICH PPR MOTIF-CONTAINING PROTEIN, MITOCHONDRIAL"/>
    <property type="match status" value="1"/>
</dbReference>
<dbReference type="Gene3D" id="1.25.40.10">
    <property type="entry name" value="Tetratricopeptide repeat domain"/>
    <property type="match status" value="3"/>
</dbReference>
<keyword evidence="4" id="KW-0677">Repeat</keyword>
<feature type="repeat" description="PPR" evidence="13">
    <location>
        <begin position="753"/>
        <end position="787"/>
    </location>
</feature>
<keyword evidence="8" id="KW-0238">DNA-binding</keyword>
<dbReference type="Pfam" id="PF13812">
    <property type="entry name" value="PPR_3"/>
    <property type="match status" value="2"/>
</dbReference>
<dbReference type="PROSITE" id="PS51375">
    <property type="entry name" value="PPR"/>
    <property type="match status" value="3"/>
</dbReference>
<dbReference type="InterPro" id="IPR011990">
    <property type="entry name" value="TPR-like_helical_dom_sf"/>
</dbReference>
<evidence type="ECO:0000256" key="1">
    <source>
        <dbReference type="ARBA" id="ARBA00004123"/>
    </source>
</evidence>
<dbReference type="NCBIfam" id="TIGR00756">
    <property type="entry name" value="PPR"/>
    <property type="match status" value="4"/>
</dbReference>
<dbReference type="Pfam" id="PF01535">
    <property type="entry name" value="PPR"/>
    <property type="match status" value="4"/>
</dbReference>
<keyword evidence="10" id="KW-0804">Transcription</keyword>
<evidence type="ECO:0000256" key="6">
    <source>
        <dbReference type="ARBA" id="ARBA00022946"/>
    </source>
</evidence>
<organism evidence="14">
    <name type="scientific">Hypselotriton orientalis</name>
    <name type="common">oriental fire-bellied newt</name>
    <dbReference type="NCBI Taxonomy" id="3399148"/>
    <lineage>
        <taxon>Eukaryota</taxon>
        <taxon>Metazoa</taxon>
        <taxon>Chordata</taxon>
        <taxon>Craniata</taxon>
        <taxon>Vertebrata</taxon>
        <taxon>Euteleostomi</taxon>
        <taxon>Amphibia</taxon>
        <taxon>Batrachia</taxon>
        <taxon>Caudata</taxon>
        <taxon>Salamandroidea</taxon>
        <taxon>Salamandridae</taxon>
        <taxon>Pleurodelinae</taxon>
        <taxon>Hypselotriton</taxon>
    </lineage>
</organism>
<name>A0A6H0DX97_9SALA</name>
<dbReference type="InterPro" id="IPR002885">
    <property type="entry name" value="PPR_rpt"/>
</dbReference>
<dbReference type="GO" id="GO:0003677">
    <property type="term" value="F:DNA binding"/>
    <property type="evidence" value="ECO:0007669"/>
    <property type="project" value="UniProtKB-KW"/>
</dbReference>
<keyword evidence="11" id="KW-0539">Nucleus</keyword>
<evidence type="ECO:0000256" key="5">
    <source>
        <dbReference type="ARBA" id="ARBA00022884"/>
    </source>
</evidence>
<dbReference type="PANTHER" id="PTHR46669">
    <property type="entry name" value="LEUCINE-RICH PPR MOTIF-CONTAINING PROTEIN, MITOCHONDRIAL"/>
    <property type="match status" value="1"/>
</dbReference>
<evidence type="ECO:0000313" key="14">
    <source>
        <dbReference type="EMBL" id="QIS93427.1"/>
    </source>
</evidence>
<evidence type="ECO:0000256" key="11">
    <source>
        <dbReference type="ARBA" id="ARBA00023242"/>
    </source>
</evidence>
<dbReference type="GO" id="GO:0003730">
    <property type="term" value="F:mRNA 3'-UTR binding"/>
    <property type="evidence" value="ECO:0007669"/>
    <property type="project" value="TreeGrafter"/>
</dbReference>
<feature type="repeat" description="PPR" evidence="13">
    <location>
        <begin position="228"/>
        <end position="262"/>
    </location>
</feature>
<evidence type="ECO:0000256" key="7">
    <source>
        <dbReference type="ARBA" id="ARBA00023015"/>
    </source>
</evidence>
<reference evidence="14" key="1">
    <citation type="journal article" date="2020" name="Sci. Rep.">
        <title>The transcriptome of the newt Cynops orientalis provides new insights into evolution and function of sexual gene networks in sarcopterygians.</title>
        <authorList>
            <person name="Biscotti M.A."/>
            <person name="Carducci F."/>
            <person name="Barucca M."/>
            <person name="Gerdol M."/>
            <person name="Pallavicini A."/>
            <person name="Schartl M."/>
            <person name="Canapa A."/>
            <person name="Adolfi M.C."/>
        </authorList>
    </citation>
    <scope>NUCLEOTIDE SEQUENCE</scope>
</reference>
<evidence type="ECO:0000256" key="2">
    <source>
        <dbReference type="ARBA" id="ARBA00004173"/>
    </source>
</evidence>
<dbReference type="InterPro" id="IPR033490">
    <property type="entry name" value="LRP130"/>
</dbReference>
<keyword evidence="6" id="KW-0809">Transit peptide</keyword>
<evidence type="ECO:0000256" key="3">
    <source>
        <dbReference type="ARBA" id="ARBA00022448"/>
    </source>
</evidence>
<evidence type="ECO:0000256" key="10">
    <source>
        <dbReference type="ARBA" id="ARBA00023163"/>
    </source>
</evidence>
<accession>A0A6H0DX97</accession>
<dbReference type="GO" id="GO:0005634">
    <property type="term" value="C:nucleus"/>
    <property type="evidence" value="ECO:0007669"/>
    <property type="project" value="UniProtKB-SubCell"/>
</dbReference>
<evidence type="ECO:0000256" key="4">
    <source>
        <dbReference type="ARBA" id="ARBA00022737"/>
    </source>
</evidence>
<evidence type="ECO:0000256" key="12">
    <source>
        <dbReference type="ARBA" id="ARBA00069602"/>
    </source>
</evidence>
<dbReference type="GO" id="GO:0070129">
    <property type="term" value="P:regulation of mitochondrial translation"/>
    <property type="evidence" value="ECO:0007669"/>
    <property type="project" value="TreeGrafter"/>
</dbReference>
<evidence type="ECO:0000256" key="13">
    <source>
        <dbReference type="PROSITE-ProRule" id="PRU00708"/>
    </source>
</evidence>
<keyword evidence="7" id="KW-0805">Transcription regulation</keyword>
<sequence length="1407" mass="157820">MAALLRSARLLPLSCRSAVLQNISRHEAPSSVAAKALSRAAARAHRQSCQVRLYTVATQQKGSTHDEPSSAVRAKQAQLFDWALNKLDTSVRRTGRITKTLLTRIFEDICRTGYPSSNQALLLLRSCGSLLPELHLPERTQIAHKIWDKLQNLGAVYDVSHYNALLKVYLQNEHRFSPTDFLAKMEAAHVVPNRVTYQRLIAAFCNEGDIEGASKILGFMKNKDLPITEAVFNTLVTGHAKSGDMENAENILTVMRGAGIEPGPDTYVALLNAYAEKGDFNNIKQTLGQVEKTEGNLTDRDLMQIIWSLSKAGYSQYVPEIVERMRYDRGYVPDAMNLCLSLVTQGMEDTAFQVLKSFPAFPADGPNGDSSQHGNFFLRHCVNVNVPAGKLKQFCDGLATANLHSSALQFTLYCALESKKAALALDLMKIMKEEGLPIRPHYSWPLLVDYQKEKNVQGTIEVLKTLHELGIEPDVDTYTDYVINVFEDAHSARRLLQENGCLSDTDGLKIAELRTEARNGRLDNVLSLLSSPSMCPVDAISFRGSLIAGFKRSNNVEHMSKITELLHKDGRYSQAPSGPTEAVGYFLYHLIDSMSDSEVQAKEERLRQYFHQLRKMNVVISANIYRGIRNLLDAYHVPELIKDVLVLVDDEGKLSPSDMQKTPGLKSPELEEKVEQLKAENKPVADVLKQLIYVLCNDENLQKALEVKGKYEADMVVGGYAALINACCRHDNVEEALNLKREAQRKDSSVALDTNKYLSLVKVCAKHGRLDDAINILKEMKEKDVLIKDTTLGSFFHVLNGVAMRGEVETVNRLLEVIVTLGLAKPVANLCSPVVTVHLEKDDAPAALEASIDCYKKYNCLPRLHDVLCKLVERGDTELLQKAMDFVSQERGEMTMLYDLFFAFLQTAKYKEAKKIIETPGLRARPGRLQWFAEKCITGNQMETLENFVEMTSKLFECDRDEMYFYLLKLCKENNEWQKADAIWTKMQEENLIPRERTLKLLADLFKGNGQEVPFDVPENWYEEAAAPKNDYSSTSSSADALYQKKIFALCKNNNGKEAYGILLQAERSGIAFNASVYSSLIKALLSEGYLEEAIKVKERAGTHIKGFALNDAANSLLIITQVRRDYLKDALSSLRTMLESDMVPTALAVTRLVQGLAMKGDVESIQAVERMMAGIGKSIRLSQMLFINNRILAHVKNDNLDAAVEYIEPLLIPGTQTVDVPVTSMAYVFRKLLEERLDSALEKLSAMAERLANQFAVYRPATDLFLQYVDAGRVDDARFLLQRCSAVAEQKALLVAYIARTAQNSGKSWKITSLLDLIPDFPEKDVAYTYLMKCFALENDVDSAKALYEKMKAMNIDTDELFLKRFAVLLKDAGEPLPFTEPPESFKFYADKLRQEKQGHVSEDEH</sequence>
<evidence type="ECO:0000256" key="8">
    <source>
        <dbReference type="ARBA" id="ARBA00023125"/>
    </source>
</evidence>
<dbReference type="FunFam" id="1.25.40.10:FF:000428">
    <property type="entry name" value="Leucine-rich PPR motif-containing protein, mitochondrial"/>
    <property type="match status" value="1"/>
</dbReference>